<gene>
    <name evidence="16" type="primary">LOC103701782</name>
</gene>
<evidence type="ECO:0000256" key="11">
    <source>
        <dbReference type="RuleBase" id="RU369038"/>
    </source>
</evidence>
<dbReference type="PANTHER" id="PTHR24326">
    <property type="entry name" value="HOMEOBOX-LEUCINE ZIPPER PROTEIN"/>
    <property type="match status" value="1"/>
</dbReference>
<dbReference type="InterPro" id="IPR017970">
    <property type="entry name" value="Homeobox_CS"/>
</dbReference>
<sequence>MKRPSSSDSFGGLQEKEPVQEKEKYEERFQSMMDGVEWEDEELCSNGRSALGEKKRRLSVDQVKTLEKTFEVENKLDPDRKARLAQDLGLQPRQVAIWFQNRRARWKSKQMEGDYAALRARYETLKIDCDALLHDKEKLAAEIKQLKAKLANSATITRLENKDAEERPALIFRDGASDSDSSVVFNDENSPYSRVVLDQDYFTGFRSYSSSSSLFESRALGQKDYLEEGFVSGEELCSALFSEEQEPSLSWYCSKGWE</sequence>
<evidence type="ECO:0000256" key="13">
    <source>
        <dbReference type="SAM" id="MobiDB-lite"/>
    </source>
</evidence>
<evidence type="ECO:0000313" key="15">
    <source>
        <dbReference type="Proteomes" id="UP000228380"/>
    </source>
</evidence>
<evidence type="ECO:0000256" key="8">
    <source>
        <dbReference type="ARBA" id="ARBA00037260"/>
    </source>
</evidence>
<evidence type="ECO:0000256" key="6">
    <source>
        <dbReference type="ARBA" id="ARBA00023242"/>
    </source>
</evidence>
<accession>A0A8B7BNS9</accession>
<evidence type="ECO:0000256" key="10">
    <source>
        <dbReference type="RuleBase" id="RU000682"/>
    </source>
</evidence>
<feature type="compositionally biased region" description="Basic and acidic residues" evidence="13">
    <location>
        <begin position="14"/>
        <end position="24"/>
    </location>
</feature>
<dbReference type="Pfam" id="PF00046">
    <property type="entry name" value="Homeodomain"/>
    <property type="match status" value="1"/>
</dbReference>
<dbReference type="KEGG" id="pda:103701782"/>
<dbReference type="Proteomes" id="UP000228380">
    <property type="component" value="Chromosome 9"/>
</dbReference>
<evidence type="ECO:0000256" key="2">
    <source>
        <dbReference type="ARBA" id="ARBA00023015"/>
    </source>
</evidence>
<evidence type="ECO:0000256" key="5">
    <source>
        <dbReference type="ARBA" id="ARBA00023163"/>
    </source>
</evidence>
<dbReference type="GeneID" id="103701782"/>
<keyword evidence="12" id="KW-0175">Coiled coil</keyword>
<dbReference type="GO" id="GO:0000981">
    <property type="term" value="F:DNA-binding transcription factor activity, RNA polymerase II-specific"/>
    <property type="evidence" value="ECO:0007669"/>
    <property type="project" value="UniProtKB-UniRule"/>
</dbReference>
<protein>
    <recommendedName>
        <fullName evidence="11">Homeobox-leucine zipper protein</fullName>
    </recommendedName>
    <alternativeName>
        <fullName evidence="11">HD-ZIP protein</fullName>
    </alternativeName>
    <alternativeName>
        <fullName evidence="11">Homeodomain transcription factor</fullName>
    </alternativeName>
</protein>
<dbReference type="PROSITE" id="PS00027">
    <property type="entry name" value="HOMEOBOX_1"/>
    <property type="match status" value="1"/>
</dbReference>
<evidence type="ECO:0000256" key="9">
    <source>
        <dbReference type="PROSITE-ProRule" id="PRU00108"/>
    </source>
</evidence>
<dbReference type="FunFam" id="1.10.10.60:FF:000242">
    <property type="entry name" value="Homeobox-leucine zipper protein HOX13"/>
    <property type="match status" value="1"/>
</dbReference>
<comment type="similarity">
    <text evidence="7 11">Belongs to the HD-ZIP homeobox family. Class I subfamily.</text>
</comment>
<evidence type="ECO:0000259" key="14">
    <source>
        <dbReference type="PROSITE" id="PS50071"/>
    </source>
</evidence>
<dbReference type="RefSeq" id="XP_008782176.2">
    <property type="nucleotide sequence ID" value="XM_008783954.4"/>
</dbReference>
<keyword evidence="15" id="KW-1185">Reference proteome</keyword>
<dbReference type="Gene3D" id="1.10.10.60">
    <property type="entry name" value="Homeodomain-like"/>
    <property type="match status" value="1"/>
</dbReference>
<proteinExistence type="inferred from homology"/>
<feature type="coiled-coil region" evidence="12">
    <location>
        <begin position="122"/>
        <end position="156"/>
    </location>
</feature>
<dbReference type="Pfam" id="PF02183">
    <property type="entry name" value="HALZ"/>
    <property type="match status" value="1"/>
</dbReference>
<dbReference type="PANTHER" id="PTHR24326:SF547">
    <property type="entry name" value="HOMEOBOX-LEUCINE ZIPPER PROTEIN ATHB-6"/>
    <property type="match status" value="1"/>
</dbReference>
<name>A0A8B7BNS9_PHODC</name>
<comment type="function">
    <text evidence="11">Transcription factor.</text>
</comment>
<dbReference type="SUPFAM" id="SSF46689">
    <property type="entry name" value="Homeodomain-like"/>
    <property type="match status" value="1"/>
</dbReference>
<reference evidence="15" key="1">
    <citation type="journal article" date="2019" name="Nat. Commun.">
        <title>Genome-wide association mapping of date palm fruit traits.</title>
        <authorList>
            <person name="Hazzouri K.M."/>
            <person name="Gros-Balthazard M."/>
            <person name="Flowers J.M."/>
            <person name="Copetti D."/>
            <person name="Lemansour A."/>
            <person name="Lebrun M."/>
            <person name="Masmoudi K."/>
            <person name="Ferrand S."/>
            <person name="Dhar M.I."/>
            <person name="Fresquez Z.A."/>
            <person name="Rosas U."/>
            <person name="Zhang J."/>
            <person name="Talag J."/>
            <person name="Lee S."/>
            <person name="Kudrna D."/>
            <person name="Powell R.F."/>
            <person name="Leitch I.J."/>
            <person name="Krueger R.R."/>
            <person name="Wing R.A."/>
            <person name="Amiri K.M.A."/>
            <person name="Purugganan M.D."/>
        </authorList>
    </citation>
    <scope>NUCLEOTIDE SEQUENCE [LARGE SCALE GENOMIC DNA]</scope>
    <source>
        <strain evidence="15">cv. Khalas</strain>
    </source>
</reference>
<evidence type="ECO:0000256" key="4">
    <source>
        <dbReference type="ARBA" id="ARBA00023155"/>
    </source>
</evidence>
<feature type="region of interest" description="Disordered" evidence="13">
    <location>
        <begin position="1"/>
        <end position="24"/>
    </location>
</feature>
<keyword evidence="5 11" id="KW-0804">Transcription</keyword>
<evidence type="ECO:0000256" key="1">
    <source>
        <dbReference type="ARBA" id="ARBA00004123"/>
    </source>
</evidence>
<evidence type="ECO:0000256" key="3">
    <source>
        <dbReference type="ARBA" id="ARBA00023125"/>
    </source>
</evidence>
<evidence type="ECO:0000256" key="12">
    <source>
        <dbReference type="SAM" id="Coils"/>
    </source>
</evidence>
<dbReference type="OrthoDB" id="6159439at2759"/>
<feature type="DNA-binding region" description="Homeobox" evidence="9">
    <location>
        <begin position="51"/>
        <end position="110"/>
    </location>
</feature>
<reference evidence="16" key="2">
    <citation type="submission" date="2025-08" db="UniProtKB">
        <authorList>
            <consortium name="RefSeq"/>
        </authorList>
    </citation>
    <scope>IDENTIFICATION</scope>
    <source>
        <tissue evidence="16">Young leaves</tissue>
    </source>
</reference>
<dbReference type="InterPro" id="IPR001356">
    <property type="entry name" value="HD"/>
</dbReference>
<dbReference type="SMART" id="SM00389">
    <property type="entry name" value="HOX"/>
    <property type="match status" value="1"/>
</dbReference>
<dbReference type="AlphaFoldDB" id="A0A8B7BNS9"/>
<keyword evidence="6 9" id="KW-0539">Nucleus</keyword>
<comment type="subcellular location">
    <subcellularLocation>
        <location evidence="1 9 10">Nucleus</location>
    </subcellularLocation>
</comment>
<dbReference type="GO" id="GO:0005634">
    <property type="term" value="C:nucleus"/>
    <property type="evidence" value="ECO:0007669"/>
    <property type="project" value="UniProtKB-SubCell"/>
</dbReference>
<evidence type="ECO:0000256" key="7">
    <source>
        <dbReference type="ARBA" id="ARBA00025748"/>
    </source>
</evidence>
<dbReference type="GO" id="GO:0045893">
    <property type="term" value="P:positive regulation of DNA-templated transcription"/>
    <property type="evidence" value="ECO:0007669"/>
    <property type="project" value="TreeGrafter"/>
</dbReference>
<comment type="function">
    <text evidence="8">Probable transcription factor.</text>
</comment>
<keyword evidence="2 11" id="KW-0805">Transcription regulation</keyword>
<dbReference type="PRINTS" id="PR00031">
    <property type="entry name" value="HTHREPRESSR"/>
</dbReference>
<dbReference type="CDD" id="cd00086">
    <property type="entry name" value="homeodomain"/>
    <property type="match status" value="1"/>
</dbReference>
<feature type="domain" description="Homeobox" evidence="14">
    <location>
        <begin position="49"/>
        <end position="109"/>
    </location>
</feature>
<dbReference type="InterPro" id="IPR009057">
    <property type="entry name" value="Homeodomain-like_sf"/>
</dbReference>
<keyword evidence="3 9" id="KW-0238">DNA-binding</keyword>
<dbReference type="GO" id="GO:0043565">
    <property type="term" value="F:sequence-specific DNA binding"/>
    <property type="evidence" value="ECO:0007669"/>
    <property type="project" value="InterPro"/>
</dbReference>
<dbReference type="InterPro" id="IPR003106">
    <property type="entry name" value="Leu_zip_homeo"/>
</dbReference>
<organism evidence="15 16">
    <name type="scientific">Phoenix dactylifera</name>
    <name type="common">Date palm</name>
    <dbReference type="NCBI Taxonomy" id="42345"/>
    <lineage>
        <taxon>Eukaryota</taxon>
        <taxon>Viridiplantae</taxon>
        <taxon>Streptophyta</taxon>
        <taxon>Embryophyta</taxon>
        <taxon>Tracheophyta</taxon>
        <taxon>Spermatophyta</taxon>
        <taxon>Magnoliopsida</taxon>
        <taxon>Liliopsida</taxon>
        <taxon>Arecaceae</taxon>
        <taxon>Coryphoideae</taxon>
        <taxon>Phoeniceae</taxon>
        <taxon>Phoenix</taxon>
    </lineage>
</organism>
<dbReference type="PROSITE" id="PS50071">
    <property type="entry name" value="HOMEOBOX_2"/>
    <property type="match status" value="1"/>
</dbReference>
<dbReference type="InterPro" id="IPR045224">
    <property type="entry name" value="HDZip_class_I_plant"/>
</dbReference>
<dbReference type="InterPro" id="IPR000047">
    <property type="entry name" value="HTH_motif"/>
</dbReference>
<evidence type="ECO:0000313" key="16">
    <source>
        <dbReference type="RefSeq" id="XP_008782176.2"/>
    </source>
</evidence>
<keyword evidence="4 9" id="KW-0371">Homeobox</keyword>